<dbReference type="InterPro" id="IPR021145">
    <property type="entry name" value="Portal_protein_SPP1_Gp6-like"/>
</dbReference>
<dbReference type="KEGG" id="vg:28802848"/>
<protein>
    <submittedName>
        <fullName evidence="2">Portal protein</fullName>
    </submittedName>
</protein>
<gene>
    <name evidence="2" type="primary">3</name>
    <name evidence="2" type="ORF">PBI_BRITBRAT_3</name>
</gene>
<dbReference type="GeneID" id="28802848"/>
<organism evidence="2 3">
    <name type="scientific">Gordonia phage BritBrat</name>
    <dbReference type="NCBI Taxonomy" id="1838064"/>
    <lineage>
        <taxon>Viruses</taxon>
        <taxon>Duplodnaviria</taxon>
        <taxon>Heunggongvirae</taxon>
        <taxon>Uroviricota</taxon>
        <taxon>Caudoviricetes</taxon>
        <taxon>Britbratvirus</taxon>
        <taxon>Britbratvirus britbrat</taxon>
    </lineage>
</organism>
<dbReference type="RefSeq" id="YP_009276530.1">
    <property type="nucleotide sequence ID" value="NC_030942.1"/>
</dbReference>
<reference evidence="3" key="1">
    <citation type="submission" date="2016-03" db="EMBL/GenBank/DDBJ databases">
        <authorList>
            <person name="Ploux O."/>
        </authorList>
    </citation>
    <scope>NUCLEOTIDE SEQUENCE [LARGE SCALE GENOMIC DNA]</scope>
</reference>
<evidence type="ECO:0000256" key="1">
    <source>
        <dbReference type="SAM" id="MobiDB-lite"/>
    </source>
</evidence>
<keyword evidence="3" id="KW-1185">Reference proteome</keyword>
<dbReference type="Pfam" id="PF05133">
    <property type="entry name" value="SPP1_portal"/>
    <property type="match status" value="1"/>
</dbReference>
<dbReference type="EMBL" id="KU998233">
    <property type="protein sequence ID" value="ANA85211.1"/>
    <property type="molecule type" value="Genomic_DNA"/>
</dbReference>
<evidence type="ECO:0000313" key="3">
    <source>
        <dbReference type="Proteomes" id="UP000202279"/>
    </source>
</evidence>
<evidence type="ECO:0000313" key="2">
    <source>
        <dbReference type="EMBL" id="ANA85211.1"/>
    </source>
</evidence>
<dbReference type="Proteomes" id="UP000202279">
    <property type="component" value="Segment"/>
</dbReference>
<sequence>MTVALALPTLKLSDDEQQTHGKLRAQLANHRQRNRQKIARYEGKYLARNLDIAVPPNLADISVHVDFAETVVNVLAERIEWDGWVSTGDLQQLAADYLANSLDVEQSQVTVDALIVGIGFIAVGTGADGEPDVLITGESPNTCTALWDSRGRRSSSALSQSYDGRALNAESLYLPNQTVKIRYKTTGEIAEIDRDEHNLGRVPVVRFVNQERASDVWGRSEITPPIRYYCDAAARTLLGMEINREFYTAPQRYGLGVDPEQFGISQESPKSERVRRGWEISMARMNFLPYDDENGVMPQVGQFTPAPPTPYIDQVKSYAQRIASAAGIPHTYMGFTTDNPPSGDSIRMLESRLTRRARYRQRMFGRSWREVARLAMMMRDPSIDEENFAKLSVNWLDPSTPTPAADADRTTKLVGQQVLPPDSAVTYREAGISEAEQRQLEVDKRRATARTALDRIAVRPPAGAGGGVTPPARAEGENGDGLTE</sequence>
<proteinExistence type="predicted"/>
<feature type="region of interest" description="Disordered" evidence="1">
    <location>
        <begin position="457"/>
        <end position="484"/>
    </location>
</feature>
<name>A0A161HSN6_9CAUD</name>
<dbReference type="OrthoDB" id="3592at10239"/>
<accession>A0A161HSN6</accession>